<evidence type="ECO:0000256" key="1">
    <source>
        <dbReference type="SAM" id="MobiDB-lite"/>
    </source>
</evidence>
<protein>
    <submittedName>
        <fullName evidence="2">Hemagglutination protein</fullName>
    </submittedName>
</protein>
<dbReference type="Pfam" id="PF13332">
    <property type="entry name" value="Fil_haemagg_2"/>
    <property type="match status" value="3"/>
</dbReference>
<evidence type="ECO:0000313" key="2">
    <source>
        <dbReference type="EMBL" id="EAJ9571517.1"/>
    </source>
</evidence>
<name>A0A5T0J9J4_CAMCO</name>
<proteinExistence type="predicted"/>
<accession>A0A5T0J9J4</accession>
<sequence>MYANALQSNTKLSEEEIKKLLENGAKYANENGLNLGQGLAKNQAVDQDMILYVTIKQNGKNIMAPMLYLSKETIGNNEIKSNLTGKTGVDINTQSFNSLLGDIASEGQININAGNEINLQSSNLNAQNINLSANNVNIDTVLGIDEKGSYNSIKKGEIKANNVVNIDSVNDLNIKNSDISTSANDSKIVLISQKGDVNIKNDYSKSSSFEQINTDSQKSNTTTSIDGVLSTNIKGANVGIVSNQDVNIIASNINADSKIDINANNVNIKDAHELSKTKTDGVYLKPVEISYESANLETSKSISSTLNSKGDININTNGNIAITGSTLQADKSANLNGENITIENGENKISSSSHSSTSSIAGYKQSSVNTDTSLVSSSQIQSDILNLNAQKNVSIKGSELNGGEIDIKADKVYFIAAQNKTHTESDSIAIGVFANANLELTGNGVAVNYSFVQDKANANTTNSSNSITQGGARSDLLGTAEAGLEFSKTEKISDELSHVSNTIKGSNININANNALDIGGANFEANKDINLRAGEIVSTKYEDIKTQSSTGFGLYIKERIEATSPIASAINQSAQNAAAKNENLGVNYGIVASQALANTANIFSNNLINTTSNQTLGFKFNQDKSQSSSENISKINAGDNLNLESTKGSIVLNGVEAKANSINIEAKDNVILNAAKSKNSSSSSSLEIAATNKQTAGYHAVDGGTVGEGIEGFASASYSKSNETQFTNANLNANNININTGKDFTLNGANVKASNDAILNVGGNLEVNSLADSLNSQKYSALLNASGTGGLSSNHLVTRSVSGTLGIGYAKTDKTTVTTQSGISAGNEINGHVNGNLNLQGGILNSDNQKGNLLVDGKVTNSEVSVYEKSDGATIRLSGGTNQSFGGVVDIDDHIDKTGSVNSAANININNNKNHGISTDTQNITDTQDHSWAGGTINLNSSISKIKNGISKVTGSDSTSNQPSNQPSKSDGPYINESTQTTRL</sequence>
<feature type="compositionally biased region" description="Polar residues" evidence="1">
    <location>
        <begin position="953"/>
        <end position="969"/>
    </location>
</feature>
<reference evidence="2" key="1">
    <citation type="submission" date="2019-04" db="EMBL/GenBank/DDBJ databases">
        <authorList>
            <consortium name="NARMS: The National Antimicrobial Resistance Monitoring System"/>
        </authorList>
    </citation>
    <scope>NUCLEOTIDE SEQUENCE</scope>
    <source>
        <strain evidence="2">FSIS11918609</strain>
    </source>
</reference>
<dbReference type="EMBL" id="AACCAN010000005">
    <property type="protein sequence ID" value="EAJ9571517.1"/>
    <property type="molecule type" value="Genomic_DNA"/>
</dbReference>
<organism evidence="2">
    <name type="scientific">Campylobacter coli</name>
    <dbReference type="NCBI Taxonomy" id="195"/>
    <lineage>
        <taxon>Bacteria</taxon>
        <taxon>Pseudomonadati</taxon>
        <taxon>Campylobacterota</taxon>
        <taxon>Epsilonproteobacteria</taxon>
        <taxon>Campylobacterales</taxon>
        <taxon>Campylobacteraceae</taxon>
        <taxon>Campylobacter</taxon>
    </lineage>
</organism>
<gene>
    <name evidence="2" type="ORF">E5B80_03765</name>
</gene>
<dbReference type="GO" id="GO:0003824">
    <property type="term" value="F:catalytic activity"/>
    <property type="evidence" value="ECO:0007669"/>
    <property type="project" value="UniProtKB-ARBA"/>
</dbReference>
<comment type="caution">
    <text evidence="2">The sequence shown here is derived from an EMBL/GenBank/DDBJ whole genome shotgun (WGS) entry which is preliminary data.</text>
</comment>
<dbReference type="AlphaFoldDB" id="A0A5T0J9J4"/>
<dbReference type="InterPro" id="IPR025157">
    <property type="entry name" value="Hemagglutinin_rpt"/>
</dbReference>
<feature type="region of interest" description="Disordered" evidence="1">
    <location>
        <begin position="950"/>
        <end position="984"/>
    </location>
</feature>